<evidence type="ECO:0000313" key="3">
    <source>
        <dbReference type="Proteomes" id="UP000670092"/>
    </source>
</evidence>
<evidence type="ECO:0000256" key="1">
    <source>
        <dbReference type="SAM" id="MobiDB-lite"/>
    </source>
</evidence>
<feature type="region of interest" description="Disordered" evidence="1">
    <location>
        <begin position="1"/>
        <end position="24"/>
    </location>
</feature>
<dbReference type="EMBL" id="JAEVHI010000006">
    <property type="protein sequence ID" value="KAG5288892.1"/>
    <property type="molecule type" value="Genomic_DNA"/>
</dbReference>
<feature type="region of interest" description="Disordered" evidence="1">
    <location>
        <begin position="229"/>
        <end position="292"/>
    </location>
</feature>
<feature type="region of interest" description="Disordered" evidence="1">
    <location>
        <begin position="473"/>
        <end position="649"/>
    </location>
</feature>
<sequence length="914" mass="100345">MESAVFDDNMEVASDVGHGHPGTIDDIEIDLDFTQVRVPEQDNDVPVDDASAAASDHPPADIDAKYDADMADDEYMEGDMLASGYDQYHQGYYQFDEDSAYNNPMDYEAKMEEDYEEDIDAPIPNSDFEDTNIPIAEEVEEERKAKVVAQEAEVEEEEVEIEEVAVADNTKMPAPEAISHSDQVETEISNNILVAEERLVAQEDSNVTLSKPERLAAEEGNDVFQAVESTEASHLIEGHEKYAEDVEPSLEDGHEHSQTEPEAQTPRFQEPEIQEPESEGRYRSPSGQENLSNTTETYHFVEAQDYEAPSEAQSESREFQERRSLHPVKVLYQDSEISLFPPADDDPTETFFLQDEGVANAPIKELVGACRQVLGEHVSEDEELILDIETLGLHLPECSGSEITTSLSQIIQVYLELCSNDGISEPEPLYLTLSSRSTFTSGFARLVAAAHEGRGLSYLVWEGYDVDNAEKDAEHGVEDGEAHEQPLSTTEAASSPAEQHPHHVEPADEGLSSDNVARSPWAGSTGHNSTINFANQGSPALEEPEFPAPADENEQETQADIPTEVASRGNTVSPQNVEEYSDNQHDQSVDEGKEEVGEYEEVNFLGDEHDDIPPESGRDDASYHRPTPPLSMKIPTVDLSRDESTEQSEDYVQGYEFNHVPPQLEAKGKEDTEVEYQHGDVGLESKDDQTESHTVSLDNVNGSDTNAQSSTNKDVHIEIDLGTDHAILREGSFSHHSDNSLDEGEIYEPGEDAPETENRAVPILNDGEQPVSGLVVKSPTGDAPRTPELTHDFFEIDEDLFKSPMVDAHEAIAVIGSPAAPLDGADQEPLSYPGGAESYPAESPNPKQDETTATTARTVVGDFDETTISSDKAVPDTDESIVPVSPKSTKRSFIDSGIGDLEGSTPDIKRHRSE</sequence>
<feature type="compositionally biased region" description="Basic and acidic residues" evidence="1">
    <location>
        <begin position="582"/>
        <end position="596"/>
    </location>
</feature>
<feature type="compositionally biased region" description="Polar residues" evidence="1">
    <location>
        <begin position="525"/>
        <end position="538"/>
    </location>
</feature>
<feature type="compositionally biased region" description="Basic and acidic residues" evidence="1">
    <location>
        <begin position="730"/>
        <end position="739"/>
    </location>
</feature>
<feature type="compositionally biased region" description="Basic and acidic residues" evidence="1">
    <location>
        <begin position="473"/>
        <end position="484"/>
    </location>
</feature>
<accession>A0A8H7YCE0</accession>
<dbReference type="InterPro" id="IPR018822">
    <property type="entry name" value="UPF0646"/>
</dbReference>
<feature type="region of interest" description="Disordered" evidence="1">
    <location>
        <begin position="38"/>
        <end position="62"/>
    </location>
</feature>
<dbReference type="AlphaFoldDB" id="A0A8H7YCE0"/>
<protein>
    <submittedName>
        <fullName evidence="2">DUF2420 domain-containing protein</fullName>
    </submittedName>
</protein>
<feature type="region of interest" description="Disordered" evidence="1">
    <location>
        <begin position="817"/>
        <end position="914"/>
    </location>
</feature>
<feature type="compositionally biased region" description="Acidic residues" evidence="1">
    <location>
        <begin position="740"/>
        <end position="755"/>
    </location>
</feature>
<dbReference type="Proteomes" id="UP000670092">
    <property type="component" value="Unassembled WGS sequence"/>
</dbReference>
<proteinExistence type="predicted"/>
<name>A0A8H7YCE0_AJECA</name>
<feature type="compositionally biased region" description="Polar residues" evidence="1">
    <location>
        <begin position="692"/>
        <end position="712"/>
    </location>
</feature>
<dbReference type="Pfam" id="PF10336">
    <property type="entry name" value="DUF2420"/>
    <property type="match status" value="1"/>
</dbReference>
<evidence type="ECO:0000313" key="2">
    <source>
        <dbReference type="EMBL" id="KAG5288892.1"/>
    </source>
</evidence>
<organism evidence="2 3">
    <name type="scientific">Ajellomyces capsulatus</name>
    <name type="common">Darling's disease fungus</name>
    <name type="synonym">Histoplasma capsulatum</name>
    <dbReference type="NCBI Taxonomy" id="5037"/>
    <lineage>
        <taxon>Eukaryota</taxon>
        <taxon>Fungi</taxon>
        <taxon>Dikarya</taxon>
        <taxon>Ascomycota</taxon>
        <taxon>Pezizomycotina</taxon>
        <taxon>Eurotiomycetes</taxon>
        <taxon>Eurotiomycetidae</taxon>
        <taxon>Onygenales</taxon>
        <taxon>Ajellomycetaceae</taxon>
        <taxon>Histoplasma</taxon>
    </lineage>
</organism>
<feature type="compositionally biased region" description="Basic and acidic residues" evidence="1">
    <location>
        <begin position="234"/>
        <end position="244"/>
    </location>
</feature>
<comment type="caution">
    <text evidence="2">The sequence shown here is derived from an EMBL/GenBank/DDBJ whole genome shotgun (WGS) entry which is preliminary data.</text>
</comment>
<feature type="region of interest" description="Disordered" evidence="1">
    <location>
        <begin position="680"/>
        <end position="715"/>
    </location>
</feature>
<reference evidence="2 3" key="1">
    <citation type="submission" date="2021-01" db="EMBL/GenBank/DDBJ databases">
        <title>Chromosome-level genome assembly of a human fungal pathogen reveals clustering of transcriptionally co-regulated genes.</title>
        <authorList>
            <person name="Voorhies M."/>
            <person name="Cohen S."/>
            <person name="Shea T.P."/>
            <person name="Petrus S."/>
            <person name="Munoz J.F."/>
            <person name="Poplawski S."/>
            <person name="Goldman W.E."/>
            <person name="Michael T."/>
            <person name="Cuomo C.A."/>
            <person name="Sil A."/>
            <person name="Beyhan S."/>
        </authorList>
    </citation>
    <scope>NUCLEOTIDE SEQUENCE [LARGE SCALE GENOMIC DNA]</scope>
    <source>
        <strain evidence="2 3">G184AR</strain>
    </source>
</reference>
<feature type="compositionally biased region" description="Basic and acidic residues" evidence="1">
    <location>
        <begin position="680"/>
        <end position="691"/>
    </location>
</feature>
<feature type="compositionally biased region" description="Low complexity" evidence="1">
    <location>
        <begin position="48"/>
        <end position="57"/>
    </location>
</feature>
<gene>
    <name evidence="2" type="ORF">I7I52_12522</name>
</gene>
<feature type="region of interest" description="Disordered" evidence="1">
    <location>
        <begin position="730"/>
        <end position="788"/>
    </location>
</feature>
<dbReference type="OrthoDB" id="5339076at2759"/>
<feature type="compositionally biased region" description="Polar residues" evidence="1">
    <location>
        <begin position="568"/>
        <end position="578"/>
    </location>
</feature>
<feature type="compositionally biased region" description="Polar residues" evidence="1">
    <location>
        <begin position="486"/>
        <end position="497"/>
    </location>
</feature>
<dbReference type="VEuPathDB" id="FungiDB:I7I52_12522"/>